<accession>A0A0B2UJP4</accession>
<dbReference type="InterPro" id="IPR025607">
    <property type="entry name" value="Ribosomal_uL18_C_euk"/>
</dbReference>
<dbReference type="GO" id="GO:0006412">
    <property type="term" value="P:translation"/>
    <property type="evidence" value="ECO:0007669"/>
    <property type="project" value="InterPro"/>
</dbReference>
<gene>
    <name evidence="8" type="ORF">M896_060880</name>
</gene>
<dbReference type="Proteomes" id="UP000031056">
    <property type="component" value="Unassembled WGS sequence"/>
</dbReference>
<dbReference type="PRINTS" id="PR00058">
    <property type="entry name" value="RIBOSOMALL5"/>
</dbReference>
<dbReference type="SUPFAM" id="SSF53137">
    <property type="entry name" value="Translational machinery components"/>
    <property type="match status" value="1"/>
</dbReference>
<dbReference type="FunCoup" id="A0A0B2UJP4">
    <property type="interactions" value="233"/>
</dbReference>
<dbReference type="PANTHER" id="PTHR23410:SF12">
    <property type="entry name" value="LARGE RIBOSOMAL SUBUNIT PROTEIN UL18"/>
    <property type="match status" value="1"/>
</dbReference>
<dbReference type="HAMAP" id="MF_01337_A">
    <property type="entry name" value="Ribosomal_uL18_A"/>
    <property type="match status" value="1"/>
</dbReference>
<dbReference type="PANTHER" id="PTHR23410">
    <property type="entry name" value="RIBOSOMAL PROTEIN L5-RELATED"/>
    <property type="match status" value="1"/>
</dbReference>
<feature type="compositionally biased region" description="Polar residues" evidence="6">
    <location>
        <begin position="1"/>
        <end position="15"/>
    </location>
</feature>
<dbReference type="RefSeq" id="XP_014563630.1">
    <property type="nucleotide sequence ID" value="XM_014708144.1"/>
</dbReference>
<evidence type="ECO:0000256" key="2">
    <source>
        <dbReference type="ARBA" id="ARBA00007116"/>
    </source>
</evidence>
<evidence type="ECO:0000256" key="3">
    <source>
        <dbReference type="ARBA" id="ARBA00022490"/>
    </source>
</evidence>
<dbReference type="CDD" id="cd00432">
    <property type="entry name" value="Ribosomal_L18_L5e"/>
    <property type="match status" value="1"/>
</dbReference>
<reference evidence="8 9" key="1">
    <citation type="journal article" date="2014" name="MBio">
        <title>The Ordospora colligata genome; evolution of extreme reduction in microsporidia and host-to-parasite horizontal gene transfer.</title>
        <authorList>
            <person name="Pombert J.-F."/>
            <person name="Haag K.L."/>
            <person name="Beidas S."/>
            <person name="Ebert D."/>
            <person name="Keeling P.J."/>
        </authorList>
    </citation>
    <scope>NUCLEOTIDE SEQUENCE [LARGE SCALE GENOMIC DNA]</scope>
    <source>
        <strain evidence="8 9">OC4</strain>
    </source>
</reference>
<keyword evidence="3" id="KW-0963">Cytoplasm</keyword>
<dbReference type="GO" id="GO:0022625">
    <property type="term" value="C:cytosolic large ribosomal subunit"/>
    <property type="evidence" value="ECO:0007669"/>
    <property type="project" value="EnsemblFungi"/>
</dbReference>
<evidence type="ECO:0000313" key="8">
    <source>
        <dbReference type="EMBL" id="KHN69588.1"/>
    </source>
</evidence>
<sequence length="287" mass="32833">MSNAKGTRSYSTNFQVKRRRRREGKTDYKHRTNMIRQDATESGVSKYRLVVRITNSKVICQIMGAYMDGDRVMAYADSSELKKYGVDFGLTNYSAAYATGFLIGRRALNALSMDKVYLPKEIDGTYSVTEDIDEDRKALKVYLDIGLARSSKGANVFGAMKGASDAGLNIPHSEVKFYGYNKGKQFNVKELHDRIFGQNVSKYMIELRESDPEKYKMQFSEYIKKGIEPENIYGIYKSAFEKIAADPVKEKREKKDYSGLKKYKQARLTYEERKRMVEAKLGKAGDE</sequence>
<organism evidence="8 9">
    <name type="scientific">Ordospora colligata OC4</name>
    <dbReference type="NCBI Taxonomy" id="1354746"/>
    <lineage>
        <taxon>Eukaryota</taxon>
        <taxon>Fungi</taxon>
        <taxon>Fungi incertae sedis</taxon>
        <taxon>Microsporidia</taxon>
        <taxon>Ordosporidae</taxon>
        <taxon>Ordospora</taxon>
    </lineage>
</organism>
<dbReference type="GO" id="GO:0000027">
    <property type="term" value="P:ribosomal large subunit assembly"/>
    <property type="evidence" value="ECO:0007669"/>
    <property type="project" value="EnsemblFungi"/>
</dbReference>
<dbReference type="STRING" id="1354746.A0A0B2UJP4"/>
<dbReference type="InterPro" id="IPR005485">
    <property type="entry name" value="Rbsml_uL18_euk_arch"/>
</dbReference>
<dbReference type="EMBL" id="JOKQ01000006">
    <property type="protein sequence ID" value="KHN69588.1"/>
    <property type="molecule type" value="Genomic_DNA"/>
</dbReference>
<dbReference type="HOGENOM" id="CLU_056222_1_0_1"/>
<keyword evidence="5" id="KW-0687">Ribonucleoprotein</keyword>
<dbReference type="GO" id="GO:0003735">
    <property type="term" value="F:structural constituent of ribosome"/>
    <property type="evidence" value="ECO:0007669"/>
    <property type="project" value="InterPro"/>
</dbReference>
<dbReference type="OrthoDB" id="1618453at2759"/>
<dbReference type="InParanoid" id="A0A0B2UJP4"/>
<proteinExistence type="inferred from homology"/>
<protein>
    <submittedName>
        <fullName evidence="8">Ribosomal protein L5</fullName>
    </submittedName>
</protein>
<comment type="subcellular location">
    <subcellularLocation>
        <location evidence="1">Cytoplasm</location>
    </subcellularLocation>
</comment>
<evidence type="ECO:0000259" key="7">
    <source>
        <dbReference type="Pfam" id="PF14204"/>
    </source>
</evidence>
<evidence type="ECO:0000256" key="4">
    <source>
        <dbReference type="ARBA" id="ARBA00022980"/>
    </source>
</evidence>
<keyword evidence="4 8" id="KW-0689">Ribosomal protein</keyword>
<dbReference type="GO" id="GO:0008097">
    <property type="term" value="F:5S rRNA binding"/>
    <property type="evidence" value="ECO:0007669"/>
    <property type="project" value="EnsemblFungi"/>
</dbReference>
<name>A0A0B2UJP4_9MICR</name>
<comment type="similarity">
    <text evidence="2">Belongs to the universal ribosomal protein uL18 family.</text>
</comment>
<dbReference type="InterPro" id="IPR057268">
    <property type="entry name" value="Ribosomal_L18"/>
</dbReference>
<evidence type="ECO:0000313" key="9">
    <source>
        <dbReference type="Proteomes" id="UP000031056"/>
    </source>
</evidence>
<dbReference type="AlphaFoldDB" id="A0A0B2UJP4"/>
<comment type="caution">
    <text evidence="8">The sequence shown here is derived from an EMBL/GenBank/DDBJ whole genome shotgun (WGS) entry which is preliminary data.</text>
</comment>
<dbReference type="VEuPathDB" id="MicrosporidiaDB:M896_060880"/>
<feature type="region of interest" description="Disordered" evidence="6">
    <location>
        <begin position="1"/>
        <end position="27"/>
    </location>
</feature>
<evidence type="ECO:0000256" key="5">
    <source>
        <dbReference type="ARBA" id="ARBA00023274"/>
    </source>
</evidence>
<feature type="domain" description="Large ribosomal subunit protein uL18 C-terminal eukaryotes" evidence="7">
    <location>
        <begin position="234"/>
        <end position="281"/>
    </location>
</feature>
<dbReference type="Pfam" id="PF17144">
    <property type="entry name" value="Ribosomal_L5e"/>
    <property type="match status" value="1"/>
</dbReference>
<dbReference type="Pfam" id="PF14204">
    <property type="entry name" value="Ribosomal_L18_c"/>
    <property type="match status" value="1"/>
</dbReference>
<evidence type="ECO:0000256" key="6">
    <source>
        <dbReference type="SAM" id="MobiDB-lite"/>
    </source>
</evidence>
<dbReference type="Gene3D" id="3.30.420.100">
    <property type="match status" value="1"/>
</dbReference>
<evidence type="ECO:0000256" key="1">
    <source>
        <dbReference type="ARBA" id="ARBA00004496"/>
    </source>
</evidence>
<keyword evidence="9" id="KW-1185">Reference proteome</keyword>
<dbReference type="GeneID" id="26261959"/>